<evidence type="ECO:0000256" key="4">
    <source>
        <dbReference type="PROSITE-ProRule" id="PRU00175"/>
    </source>
</evidence>
<feature type="compositionally biased region" description="Low complexity" evidence="5">
    <location>
        <begin position="119"/>
        <end position="137"/>
    </location>
</feature>
<evidence type="ECO:0000313" key="8">
    <source>
        <dbReference type="Proteomes" id="UP000261660"/>
    </source>
</evidence>
<dbReference type="GeneTree" id="ENSGT00940000158553"/>
<feature type="region of interest" description="Disordered" evidence="5">
    <location>
        <begin position="242"/>
        <end position="276"/>
    </location>
</feature>
<dbReference type="GO" id="GO:0061630">
    <property type="term" value="F:ubiquitin protein ligase activity"/>
    <property type="evidence" value="ECO:0007669"/>
    <property type="project" value="TreeGrafter"/>
</dbReference>
<dbReference type="Ensembl" id="ENSLBET00000005944.1">
    <property type="protein sequence ID" value="ENSLBEP00000005652.1"/>
    <property type="gene ID" value="ENSLBEG00000004360.1"/>
</dbReference>
<dbReference type="CDD" id="cd16472">
    <property type="entry name" value="RING-H2_RNF38-like"/>
    <property type="match status" value="1"/>
</dbReference>
<dbReference type="FunFam" id="3.30.40.10:FF:000922">
    <property type="entry name" value="RING finger protein 38"/>
    <property type="match status" value="1"/>
</dbReference>
<feature type="region of interest" description="Disordered" evidence="5">
    <location>
        <begin position="1"/>
        <end position="21"/>
    </location>
</feature>
<feature type="domain" description="RING-type" evidence="6">
    <location>
        <begin position="412"/>
        <end position="453"/>
    </location>
</feature>
<dbReference type="InterPro" id="IPR013083">
    <property type="entry name" value="Znf_RING/FYVE/PHD"/>
</dbReference>
<keyword evidence="8" id="KW-1185">Reference proteome</keyword>
<reference evidence="7" key="2">
    <citation type="submission" date="2025-09" db="UniProtKB">
        <authorList>
            <consortium name="Ensembl"/>
        </authorList>
    </citation>
    <scope>IDENTIFICATION</scope>
</reference>
<proteinExistence type="predicted"/>
<dbReference type="GO" id="GO:0008270">
    <property type="term" value="F:zinc ion binding"/>
    <property type="evidence" value="ECO:0007669"/>
    <property type="project" value="UniProtKB-KW"/>
</dbReference>
<dbReference type="PANTHER" id="PTHR46171">
    <property type="entry name" value="GH10160P"/>
    <property type="match status" value="1"/>
</dbReference>
<dbReference type="PANTHER" id="PTHR46171:SF3">
    <property type="entry name" value="GH10160P"/>
    <property type="match status" value="1"/>
</dbReference>
<evidence type="ECO:0000256" key="5">
    <source>
        <dbReference type="SAM" id="MobiDB-lite"/>
    </source>
</evidence>
<dbReference type="GO" id="GO:0016567">
    <property type="term" value="P:protein ubiquitination"/>
    <property type="evidence" value="ECO:0007669"/>
    <property type="project" value="TreeGrafter"/>
</dbReference>
<organism evidence="7 8">
    <name type="scientific">Labrus bergylta</name>
    <name type="common">ballan wrasse</name>
    <dbReference type="NCBI Taxonomy" id="56723"/>
    <lineage>
        <taxon>Eukaryota</taxon>
        <taxon>Metazoa</taxon>
        <taxon>Chordata</taxon>
        <taxon>Craniata</taxon>
        <taxon>Vertebrata</taxon>
        <taxon>Euteleostomi</taxon>
        <taxon>Actinopterygii</taxon>
        <taxon>Neopterygii</taxon>
        <taxon>Teleostei</taxon>
        <taxon>Neoteleostei</taxon>
        <taxon>Acanthomorphata</taxon>
        <taxon>Eupercaria</taxon>
        <taxon>Labriformes</taxon>
        <taxon>Labridae</taxon>
        <taxon>Labrus</taxon>
    </lineage>
</organism>
<dbReference type="SUPFAM" id="SSF57850">
    <property type="entry name" value="RING/U-box"/>
    <property type="match status" value="1"/>
</dbReference>
<dbReference type="AlphaFoldDB" id="A0A3Q3EHT8"/>
<evidence type="ECO:0000256" key="2">
    <source>
        <dbReference type="ARBA" id="ARBA00022771"/>
    </source>
</evidence>
<keyword evidence="2 4" id="KW-0863">Zinc-finger</keyword>
<keyword evidence="3" id="KW-0862">Zinc</keyword>
<dbReference type="Gene3D" id="3.30.40.10">
    <property type="entry name" value="Zinc/RING finger domain, C3HC4 (zinc finger)"/>
    <property type="match status" value="1"/>
</dbReference>
<dbReference type="STRING" id="56723.ENSLBEP00000005652"/>
<dbReference type="InterPro" id="IPR011016">
    <property type="entry name" value="Znf_RING-CH"/>
</dbReference>
<dbReference type="SMART" id="SM00184">
    <property type="entry name" value="RING"/>
    <property type="match status" value="1"/>
</dbReference>
<protein>
    <submittedName>
        <fullName evidence="7">Si:ch211-59o9.10</fullName>
    </submittedName>
</protein>
<reference evidence="7" key="1">
    <citation type="submission" date="2025-08" db="UniProtKB">
        <authorList>
            <consortium name="Ensembl"/>
        </authorList>
    </citation>
    <scope>IDENTIFICATION</scope>
</reference>
<evidence type="ECO:0000259" key="6">
    <source>
        <dbReference type="PROSITE" id="PS50089"/>
    </source>
</evidence>
<dbReference type="InParanoid" id="A0A3Q3EHT8"/>
<sequence length="467" mass="52157">MDESFAGSSSEPDSPGVMNRGCLLDPADVLYHDLSVMVPETPSPQLGKRRRRACRTEEPFSPVALSGAPEVSTSSEQGFSHKSKRRRLAAAMGEQSVGFVTASSLMSFPLGSWLEAPLSTATSSSSSSSSSTSSSTSYLTPVSEKEANLSVAGSTAGESPAPLRQRLAQSQSSVSSPATASDGLSFLTAEERRWLNGEQRGTSAAPEEIVISDDEEAVVRSAQEEEDEAMARSLQAQFDQEETHSRHHHHHQRLHHHYQQHHHHHQQQQHLHHHQQHLHPRVRLTLFFCYTFKGEAFFLSRMKIFVKLKWNLCVQYHHYMESSWMPNLLAAVSPLAGFQDGLIGQRRSRGRGRRRNGLPDFSDGRHGDDYEALLAFEERQGAVVAKKLSRREIQRFPTKSFQSANSGGNTQCQICFCDYTDGEKLRMLPCFHDYHVPCIDRWLKDNTTCPICRANLADSDSLAPPHL</sequence>
<evidence type="ECO:0000256" key="1">
    <source>
        <dbReference type="ARBA" id="ARBA00022723"/>
    </source>
</evidence>
<dbReference type="PROSITE" id="PS50089">
    <property type="entry name" value="ZF_RING_2"/>
    <property type="match status" value="1"/>
</dbReference>
<dbReference type="Pfam" id="PF13639">
    <property type="entry name" value="zf-RING_2"/>
    <property type="match status" value="1"/>
</dbReference>
<feature type="region of interest" description="Disordered" evidence="5">
    <location>
        <begin position="197"/>
        <end position="228"/>
    </location>
</feature>
<keyword evidence="1" id="KW-0479">Metal-binding</keyword>
<feature type="compositionally biased region" description="Polar residues" evidence="5">
    <location>
        <begin position="1"/>
        <end position="12"/>
    </location>
</feature>
<dbReference type="SMART" id="SM00744">
    <property type="entry name" value="RINGv"/>
    <property type="match status" value="1"/>
</dbReference>
<accession>A0A3Q3EHT8</accession>
<name>A0A3Q3EHT8_9LABR</name>
<evidence type="ECO:0000256" key="3">
    <source>
        <dbReference type="ARBA" id="ARBA00022833"/>
    </source>
</evidence>
<feature type="compositionally biased region" description="Low complexity" evidence="5">
    <location>
        <begin position="165"/>
        <end position="181"/>
    </location>
</feature>
<feature type="region of interest" description="Disordered" evidence="5">
    <location>
        <begin position="39"/>
        <end position="91"/>
    </location>
</feature>
<evidence type="ECO:0000313" key="7">
    <source>
        <dbReference type="Ensembl" id="ENSLBEP00000005652.1"/>
    </source>
</evidence>
<feature type="compositionally biased region" description="Basic residues" evidence="5">
    <location>
        <begin position="245"/>
        <end position="276"/>
    </location>
</feature>
<dbReference type="Proteomes" id="UP000261660">
    <property type="component" value="Unplaced"/>
</dbReference>
<feature type="region of interest" description="Disordered" evidence="5">
    <location>
        <begin position="119"/>
        <end position="183"/>
    </location>
</feature>
<dbReference type="InterPro" id="IPR001841">
    <property type="entry name" value="Znf_RING"/>
</dbReference>
<feature type="compositionally biased region" description="Polar residues" evidence="5">
    <location>
        <begin position="71"/>
        <end position="80"/>
    </location>
</feature>